<gene>
    <name evidence="1" type="ORF">PENTCL1PPCAC_18480</name>
</gene>
<name>A0AAV5TPP5_9BILA</name>
<organism evidence="1 2">
    <name type="scientific">Pristionchus entomophagus</name>
    <dbReference type="NCBI Taxonomy" id="358040"/>
    <lineage>
        <taxon>Eukaryota</taxon>
        <taxon>Metazoa</taxon>
        <taxon>Ecdysozoa</taxon>
        <taxon>Nematoda</taxon>
        <taxon>Chromadorea</taxon>
        <taxon>Rhabditida</taxon>
        <taxon>Rhabditina</taxon>
        <taxon>Diplogasteromorpha</taxon>
        <taxon>Diplogasteroidea</taxon>
        <taxon>Neodiplogasteridae</taxon>
        <taxon>Pristionchus</taxon>
    </lineage>
</organism>
<dbReference type="Proteomes" id="UP001432027">
    <property type="component" value="Unassembled WGS sequence"/>
</dbReference>
<accession>A0AAV5TPP5</accession>
<sequence length="335" mass="36441">MADVNFNKIANKFSPEYLMPFCINIDAKTATPQTAVNPKIRGFECTCPPPSKRTERTILRQTGYTCRDSQCGPCDVSLNYECVDLKCRCKKDHTARVREINGKDTTVCDLFECTVGGALPPVIVQKGLQANILCKNDRYQAAPGWTLVRDNTTGMVTDLIDIDECTVLPEPCCPKAAAATCVGSNCVKCTNTPGSFTCGSSSIVCGSYDKNTCQCQELSCTTTTSWYYDCNGPASLKLPTDKRVCSRILDVDTNKFMSFQSAQALFEYSAARKCDCCFLETKPTDPTLNPFFNYYGPCLDSGKEAEVVCEGGAKAVKTLAGPACPIRAKAAEAQK</sequence>
<dbReference type="AlphaFoldDB" id="A0AAV5TPP5"/>
<keyword evidence="2" id="KW-1185">Reference proteome</keyword>
<evidence type="ECO:0000313" key="2">
    <source>
        <dbReference type="Proteomes" id="UP001432027"/>
    </source>
</evidence>
<protein>
    <submittedName>
        <fullName evidence="1">Uncharacterized protein</fullName>
    </submittedName>
</protein>
<dbReference type="EMBL" id="BTSX01000004">
    <property type="protein sequence ID" value="GMS96306.1"/>
    <property type="molecule type" value="Genomic_DNA"/>
</dbReference>
<comment type="caution">
    <text evidence="1">The sequence shown here is derived from an EMBL/GenBank/DDBJ whole genome shotgun (WGS) entry which is preliminary data.</text>
</comment>
<reference evidence="1" key="1">
    <citation type="submission" date="2023-10" db="EMBL/GenBank/DDBJ databases">
        <title>Genome assembly of Pristionchus species.</title>
        <authorList>
            <person name="Yoshida K."/>
            <person name="Sommer R.J."/>
        </authorList>
    </citation>
    <scope>NUCLEOTIDE SEQUENCE</scope>
    <source>
        <strain evidence="1">RS0144</strain>
    </source>
</reference>
<evidence type="ECO:0000313" key="1">
    <source>
        <dbReference type="EMBL" id="GMS96306.1"/>
    </source>
</evidence>
<proteinExistence type="predicted"/>